<comment type="caution">
    <text evidence="5">The sequence shown here is derived from an EMBL/GenBank/DDBJ whole genome shotgun (WGS) entry which is preliminary data.</text>
</comment>
<feature type="region of interest" description="Disordered" evidence="2">
    <location>
        <begin position="29"/>
        <end position="85"/>
    </location>
</feature>
<dbReference type="PANTHER" id="PTHR45701">
    <property type="entry name" value="SYNAPTOBREVIN FAMILY MEMBER"/>
    <property type="match status" value="1"/>
</dbReference>
<dbReference type="PROSITE" id="PS50892">
    <property type="entry name" value="V_SNARE"/>
    <property type="match status" value="1"/>
</dbReference>
<organism evidence="5 6">
    <name type="scientific">Naematelia encephala</name>
    <dbReference type="NCBI Taxonomy" id="71784"/>
    <lineage>
        <taxon>Eukaryota</taxon>
        <taxon>Fungi</taxon>
        <taxon>Dikarya</taxon>
        <taxon>Basidiomycota</taxon>
        <taxon>Agaricomycotina</taxon>
        <taxon>Tremellomycetes</taxon>
        <taxon>Tremellales</taxon>
        <taxon>Naemateliaceae</taxon>
        <taxon>Naematelia</taxon>
    </lineage>
</organism>
<dbReference type="STRING" id="71784.A0A1Y2B5X0"/>
<dbReference type="Pfam" id="PF00957">
    <property type="entry name" value="Synaptobrevin"/>
    <property type="match status" value="1"/>
</dbReference>
<keyword evidence="6" id="KW-1185">Reference proteome</keyword>
<evidence type="ECO:0000256" key="3">
    <source>
        <dbReference type="SAM" id="SignalP"/>
    </source>
</evidence>
<dbReference type="Gene3D" id="1.20.5.110">
    <property type="match status" value="1"/>
</dbReference>
<evidence type="ECO:0000259" key="4">
    <source>
        <dbReference type="PROSITE" id="PS50892"/>
    </source>
</evidence>
<dbReference type="EMBL" id="MCFC01000021">
    <property type="protein sequence ID" value="ORY30241.1"/>
    <property type="molecule type" value="Genomic_DNA"/>
</dbReference>
<dbReference type="InterPro" id="IPR042855">
    <property type="entry name" value="V_SNARE_CC"/>
</dbReference>
<evidence type="ECO:0000313" key="6">
    <source>
        <dbReference type="Proteomes" id="UP000193986"/>
    </source>
</evidence>
<feature type="signal peptide" evidence="3">
    <location>
        <begin position="1"/>
        <end position="20"/>
    </location>
</feature>
<dbReference type="AlphaFoldDB" id="A0A1Y2B5X0"/>
<keyword evidence="1" id="KW-0175">Coiled coil</keyword>
<dbReference type="CDD" id="cd15843">
    <property type="entry name" value="R-SNARE"/>
    <property type="match status" value="1"/>
</dbReference>
<evidence type="ECO:0000256" key="1">
    <source>
        <dbReference type="PROSITE-ProRule" id="PRU00290"/>
    </source>
</evidence>
<name>A0A1Y2B5X0_9TREE</name>
<dbReference type="OrthoDB" id="190375at2759"/>
<gene>
    <name evidence="5" type="ORF">BCR39DRAFT_505259</name>
</gene>
<keyword evidence="3" id="KW-0732">Signal</keyword>
<feature type="chain" id="PRO_5012643787" evidence="3">
    <location>
        <begin position="21"/>
        <end position="179"/>
    </location>
</feature>
<reference evidence="5 6" key="1">
    <citation type="submission" date="2016-07" db="EMBL/GenBank/DDBJ databases">
        <title>Pervasive Adenine N6-methylation of Active Genes in Fungi.</title>
        <authorList>
            <consortium name="DOE Joint Genome Institute"/>
            <person name="Mondo S.J."/>
            <person name="Dannebaum R.O."/>
            <person name="Kuo R.C."/>
            <person name="Labutti K."/>
            <person name="Haridas S."/>
            <person name="Kuo A."/>
            <person name="Salamov A."/>
            <person name="Ahrendt S.R."/>
            <person name="Lipzen A."/>
            <person name="Sullivan W."/>
            <person name="Andreopoulos W.B."/>
            <person name="Clum A."/>
            <person name="Lindquist E."/>
            <person name="Daum C."/>
            <person name="Ramamoorthy G.K."/>
            <person name="Gryganskyi A."/>
            <person name="Culley D."/>
            <person name="Magnuson J.K."/>
            <person name="James T.Y."/>
            <person name="O'Malley M.A."/>
            <person name="Stajich J.E."/>
            <person name="Spatafora J.W."/>
            <person name="Visel A."/>
            <person name="Grigoriev I.V."/>
        </authorList>
    </citation>
    <scope>NUCLEOTIDE SEQUENCE [LARGE SCALE GENOMIC DNA]</scope>
    <source>
        <strain evidence="5 6">68-887.2</strain>
    </source>
</reference>
<feature type="domain" description="V-SNARE coiled-coil homology" evidence="4">
    <location>
        <begin position="85"/>
        <end position="145"/>
    </location>
</feature>
<accession>A0A1Y2B5X0</accession>
<evidence type="ECO:0000256" key="2">
    <source>
        <dbReference type="SAM" id="MobiDB-lite"/>
    </source>
</evidence>
<protein>
    <submittedName>
        <fullName evidence="5">Synaptobrevin-domain-containing protein</fullName>
    </submittedName>
</protein>
<proteinExistence type="predicted"/>
<dbReference type="InterPro" id="IPR016444">
    <property type="entry name" value="Synaptobrevin/VAMP"/>
</dbReference>
<evidence type="ECO:0000313" key="5">
    <source>
        <dbReference type="EMBL" id="ORY30241.1"/>
    </source>
</evidence>
<sequence length="179" mass="20539">MRRWRYWSSFLLCITKMAEPYSPSEQARFYPAPTGTGQQPARLSASYFDNGVTPPIPNQGHGKTDRDELLSPRSLPSNENKQKETINKLQGSIREVQKQMEDNILVLAQRGENLERLQDRTDSLSIQSKAFNRQASSTRRKMWFKNMKIVLFSPKADSRWSCSLHGPPVDRPVLSTDLQ</sequence>
<dbReference type="InParanoid" id="A0A1Y2B5X0"/>
<dbReference type="Proteomes" id="UP000193986">
    <property type="component" value="Unassembled WGS sequence"/>
</dbReference>
<dbReference type="SUPFAM" id="SSF58038">
    <property type="entry name" value="SNARE fusion complex"/>
    <property type="match status" value="1"/>
</dbReference>